<feature type="compositionally biased region" description="Polar residues" evidence="2">
    <location>
        <begin position="256"/>
        <end position="278"/>
    </location>
</feature>
<dbReference type="GO" id="GO:0008270">
    <property type="term" value="F:zinc ion binding"/>
    <property type="evidence" value="ECO:0007669"/>
    <property type="project" value="UniProtKB-KW"/>
</dbReference>
<dbReference type="Proteomes" id="UP001144673">
    <property type="component" value="Chromosome 1"/>
</dbReference>
<feature type="region of interest" description="Disordered" evidence="2">
    <location>
        <begin position="1"/>
        <end position="29"/>
    </location>
</feature>
<dbReference type="EMBL" id="JAJHUN010000001">
    <property type="protein sequence ID" value="KAJ4165885.1"/>
    <property type="molecule type" value="Genomic_DNA"/>
</dbReference>
<keyword evidence="5" id="KW-1185">Reference proteome</keyword>
<evidence type="ECO:0000256" key="2">
    <source>
        <dbReference type="SAM" id="MobiDB-lite"/>
    </source>
</evidence>
<evidence type="ECO:0000259" key="3">
    <source>
        <dbReference type="PROSITE" id="PS50157"/>
    </source>
</evidence>
<organism evidence="4 5">
    <name type="scientific">Akanthomyces muscarius</name>
    <name type="common">Entomopathogenic fungus</name>
    <name type="synonym">Lecanicillium muscarium</name>
    <dbReference type="NCBI Taxonomy" id="2231603"/>
    <lineage>
        <taxon>Eukaryota</taxon>
        <taxon>Fungi</taxon>
        <taxon>Dikarya</taxon>
        <taxon>Ascomycota</taxon>
        <taxon>Pezizomycotina</taxon>
        <taxon>Sordariomycetes</taxon>
        <taxon>Hypocreomycetidae</taxon>
        <taxon>Hypocreales</taxon>
        <taxon>Cordycipitaceae</taxon>
        <taxon>Akanthomyces</taxon>
    </lineage>
</organism>
<name>A0A9W8QQZ4_AKAMU</name>
<dbReference type="KEGG" id="amus:LMH87_007495"/>
<dbReference type="PROSITE" id="PS50157">
    <property type="entry name" value="ZINC_FINGER_C2H2_2"/>
    <property type="match status" value="1"/>
</dbReference>
<comment type="caution">
    <text evidence="4">The sequence shown here is derived from an EMBL/GenBank/DDBJ whole genome shotgun (WGS) entry which is preliminary data.</text>
</comment>
<feature type="domain" description="C2H2-type" evidence="3">
    <location>
        <begin position="381"/>
        <end position="401"/>
    </location>
</feature>
<protein>
    <recommendedName>
        <fullName evidence="3">C2H2-type domain-containing protein</fullName>
    </recommendedName>
</protein>
<gene>
    <name evidence="4" type="ORF">LMH87_007495</name>
</gene>
<proteinExistence type="predicted"/>
<dbReference type="AlphaFoldDB" id="A0A9W8QQZ4"/>
<feature type="region of interest" description="Disordered" evidence="2">
    <location>
        <begin position="526"/>
        <end position="575"/>
    </location>
</feature>
<dbReference type="Gene3D" id="3.30.160.60">
    <property type="entry name" value="Classic Zinc Finger"/>
    <property type="match status" value="1"/>
</dbReference>
<feature type="compositionally biased region" description="Basic and acidic residues" evidence="2">
    <location>
        <begin position="18"/>
        <end position="29"/>
    </location>
</feature>
<evidence type="ECO:0000313" key="5">
    <source>
        <dbReference type="Proteomes" id="UP001144673"/>
    </source>
</evidence>
<keyword evidence="1" id="KW-0479">Metal-binding</keyword>
<dbReference type="RefSeq" id="XP_056060800.1">
    <property type="nucleotide sequence ID" value="XM_056192594.1"/>
</dbReference>
<dbReference type="PANTHER" id="PTHR38166">
    <property type="entry name" value="C2H2-TYPE DOMAIN-CONTAINING PROTEIN-RELATED"/>
    <property type="match status" value="1"/>
</dbReference>
<reference evidence="4" key="1">
    <citation type="journal article" date="2023" name="Access Microbiol">
        <title>De-novo genome assembly for Akanthomyces muscarius, a biocontrol agent of insect agricultural pests.</title>
        <authorList>
            <person name="Erdos Z."/>
            <person name="Studholme D.J."/>
            <person name="Raymond B."/>
            <person name="Sharma M."/>
        </authorList>
    </citation>
    <scope>NUCLEOTIDE SEQUENCE</scope>
    <source>
        <strain evidence="4">Ve6</strain>
    </source>
</reference>
<feature type="region of interest" description="Disordered" evidence="2">
    <location>
        <begin position="256"/>
        <end position="319"/>
    </location>
</feature>
<evidence type="ECO:0000313" key="4">
    <source>
        <dbReference type="EMBL" id="KAJ4165885.1"/>
    </source>
</evidence>
<feature type="region of interest" description="Disordered" evidence="2">
    <location>
        <begin position="147"/>
        <end position="190"/>
    </location>
</feature>
<dbReference type="InterPro" id="IPR013087">
    <property type="entry name" value="Znf_C2H2_type"/>
</dbReference>
<dbReference type="GeneID" id="80894654"/>
<accession>A0A9W8QQZ4</accession>
<sequence length="688" mass="76537">MEDCHCQGDSGTAPRVAESPRAEPAFRKRFPETFRLNPSSLRRHSRAQSICSSVSSAHFFDSDTAYSASSVASPISTVYESETEDFIRPLFQDRPSSRVAERRRQHFASFDSGSTWVGDREEEARFTQDKLETTMKAVFASSLSPKTFLSENDEDEDDLKSPATAQNLSDDDASMSGNSEGGVSEEADVNSPRTFICDASSVATDETVESDADTLLTYTLQLVYGIDAPEQEHQLGNMRRLSARYIRLLGDAIWQSPTVDGEQPNSQDNSYPSNTSSPIHDGRRGSHSGSSQSSSKRKQEDDHGEDGQENGQGSGFVPVKKAKHAIRDDGSLRLSCPFRKRNPHRFNVRDHHSCAMTYFPKFAELRQHIVKQHKRDDPSAFVCDRCNRDFRSRKELREHQRQPKEFMCDLADHDPESGIDGPTCNKLLSRKRASGASPIIQWKEIWNLLFPDDDDHAIQTSNFTPVIEHFELAAQFYTSVDHLRASLQDKISNQATLDTIWTKFHQCFAESVEQCLTTAQGLPYVNRSNKKGESSKTAQQAGRSSHRMPNIQARPDSGIVLDDGSEESGSVTSSGVRYNDSNAILHMLNGGDQHGFVFGDSSSTPALSLHTPASVFDPNLLSAPAQLIPRGHAMTSNPQTDFTRLWTDEMMYNTTDMGGADPSATPHGNWEDTPPHMAFYESTTPNLF</sequence>
<keyword evidence="1" id="KW-0862">Zinc</keyword>
<keyword evidence="1" id="KW-0863">Zinc-finger</keyword>
<evidence type="ECO:0000256" key="1">
    <source>
        <dbReference type="PROSITE-ProRule" id="PRU00042"/>
    </source>
</evidence>
<dbReference type="PANTHER" id="PTHR38166:SF1">
    <property type="entry name" value="C2H2-TYPE DOMAIN-CONTAINING PROTEIN"/>
    <property type="match status" value="1"/>
</dbReference>